<reference evidence="5 6" key="1">
    <citation type="submission" date="2016-10" db="EMBL/GenBank/DDBJ databases">
        <authorList>
            <person name="de Groot N.N."/>
        </authorList>
    </citation>
    <scope>NUCLEOTIDE SEQUENCE [LARGE SCALE GENOMIC DNA]</scope>
    <source>
        <strain evidence="5 6">DSM 25584</strain>
    </source>
</reference>
<keyword evidence="1" id="KW-0808">Transferase</keyword>
<proteinExistence type="predicted"/>
<dbReference type="SUPFAM" id="SSF53448">
    <property type="entry name" value="Nucleotide-diphospho-sugar transferases"/>
    <property type="match status" value="1"/>
</dbReference>
<dbReference type="STRING" id="1082479.SAMN05216241_10323"/>
<keyword evidence="6" id="KW-1185">Reference proteome</keyword>
<organism evidence="5 6">
    <name type="scientific">Limimonas halophila</name>
    <dbReference type="NCBI Taxonomy" id="1082479"/>
    <lineage>
        <taxon>Bacteria</taxon>
        <taxon>Pseudomonadati</taxon>
        <taxon>Pseudomonadota</taxon>
        <taxon>Alphaproteobacteria</taxon>
        <taxon>Rhodospirillales</taxon>
        <taxon>Rhodovibrionaceae</taxon>
        <taxon>Limimonas</taxon>
    </lineage>
</organism>
<name>A0A1G7PQ87_9PROT</name>
<dbReference type="Gene3D" id="3.90.550.10">
    <property type="entry name" value="Spore Coat Polysaccharide Biosynthesis Protein SpsA, Chain A"/>
    <property type="match status" value="1"/>
</dbReference>
<dbReference type="InterPro" id="IPR025877">
    <property type="entry name" value="MobA-like_NTP_Trfase"/>
</dbReference>
<accession>A0A1G7PQ87</accession>
<sequence length="253" mass="26918">MKTVILSAGQGKRLLPLTERAPKALVEVAPETTILGWQLDQLAAAGVDDVTVVTGFAADQVETALARAPAGMRARTLYNPFCAVADNLSSVWLALDALGDDGIVLNGDTLFAAPVARRLIAAETPATVVISRKDGYDTDDMKVSLDGERLAAVGKQLDSGVVDAESIGMMRFRGEGMARFRAAVRDAMRREDALRVWYLSVVDAMARQGGVSVTEAGADEWCEVDFPADLTHAREALARWRASVSPGRAATGT</sequence>
<evidence type="ECO:0000256" key="2">
    <source>
        <dbReference type="ARBA" id="ARBA00022695"/>
    </source>
</evidence>
<keyword evidence="3" id="KW-0460">Magnesium</keyword>
<dbReference type="InterPro" id="IPR029044">
    <property type="entry name" value="Nucleotide-diphossugar_trans"/>
</dbReference>
<dbReference type="Pfam" id="PF12804">
    <property type="entry name" value="NTP_transf_3"/>
    <property type="match status" value="1"/>
</dbReference>
<dbReference type="RefSeq" id="WP_218119141.1">
    <property type="nucleotide sequence ID" value="NZ_FNCE01000003.1"/>
</dbReference>
<dbReference type="GO" id="GO:0016301">
    <property type="term" value="F:kinase activity"/>
    <property type="evidence" value="ECO:0007669"/>
    <property type="project" value="UniProtKB-KW"/>
</dbReference>
<evidence type="ECO:0000313" key="5">
    <source>
        <dbReference type="EMBL" id="SDF88381.1"/>
    </source>
</evidence>
<dbReference type="PANTHER" id="PTHR43584:SF8">
    <property type="entry name" value="N-ACETYLMURAMATE ALPHA-1-PHOSPHATE URIDYLYLTRANSFERASE"/>
    <property type="match status" value="1"/>
</dbReference>
<dbReference type="InterPro" id="IPR050065">
    <property type="entry name" value="GlmU-like"/>
</dbReference>
<feature type="domain" description="MobA-like NTP transferase" evidence="4">
    <location>
        <begin position="4"/>
        <end position="135"/>
    </location>
</feature>
<protein>
    <submittedName>
        <fullName evidence="5">Choline kinase</fullName>
    </submittedName>
</protein>
<evidence type="ECO:0000256" key="1">
    <source>
        <dbReference type="ARBA" id="ARBA00022679"/>
    </source>
</evidence>
<dbReference type="CDD" id="cd02523">
    <property type="entry name" value="PC_cytidylyltransferase"/>
    <property type="match status" value="1"/>
</dbReference>
<dbReference type="EMBL" id="FNCE01000003">
    <property type="protein sequence ID" value="SDF88381.1"/>
    <property type="molecule type" value="Genomic_DNA"/>
</dbReference>
<evidence type="ECO:0000259" key="4">
    <source>
        <dbReference type="Pfam" id="PF12804"/>
    </source>
</evidence>
<evidence type="ECO:0000256" key="3">
    <source>
        <dbReference type="ARBA" id="ARBA00022842"/>
    </source>
</evidence>
<keyword evidence="5" id="KW-0418">Kinase</keyword>
<dbReference type="PANTHER" id="PTHR43584">
    <property type="entry name" value="NUCLEOTIDYL TRANSFERASE"/>
    <property type="match status" value="1"/>
</dbReference>
<gene>
    <name evidence="5" type="ORF">SAMN05216241_10323</name>
</gene>
<keyword evidence="2" id="KW-0548">Nucleotidyltransferase</keyword>
<dbReference type="AlphaFoldDB" id="A0A1G7PQ87"/>
<evidence type="ECO:0000313" key="6">
    <source>
        <dbReference type="Proteomes" id="UP000199415"/>
    </source>
</evidence>
<dbReference type="GO" id="GO:0016779">
    <property type="term" value="F:nucleotidyltransferase activity"/>
    <property type="evidence" value="ECO:0007669"/>
    <property type="project" value="UniProtKB-KW"/>
</dbReference>
<dbReference type="Proteomes" id="UP000199415">
    <property type="component" value="Unassembled WGS sequence"/>
</dbReference>